<feature type="compositionally biased region" description="Polar residues" evidence="1">
    <location>
        <begin position="1"/>
        <end position="14"/>
    </location>
</feature>
<feature type="region of interest" description="Disordered" evidence="1">
    <location>
        <begin position="1"/>
        <end position="85"/>
    </location>
</feature>
<dbReference type="EMBL" id="GBYX01476231">
    <property type="protein sequence ID" value="JAO05446.1"/>
    <property type="molecule type" value="Transcribed_RNA"/>
</dbReference>
<evidence type="ECO:0000256" key="1">
    <source>
        <dbReference type="SAM" id="MobiDB-lite"/>
    </source>
</evidence>
<dbReference type="AlphaFoldDB" id="A0A0S7EJV0"/>
<reference evidence="2" key="1">
    <citation type="submission" date="2014-12" db="EMBL/GenBank/DDBJ databases">
        <title>Parallel Evolution in Life History Adaptation Evident in the Tissue-Specific Poeciliopsis prolifica transcriptome.</title>
        <authorList>
            <person name="Jue N.K."/>
            <person name="Foley R.J."/>
            <person name="Obergfell C."/>
            <person name="Reznick D.N."/>
            <person name="O'Neill R.J."/>
            <person name="O'Neill M.J."/>
        </authorList>
    </citation>
    <scope>NUCLEOTIDE SEQUENCE</scope>
</reference>
<name>A0A0S7EJV0_9TELE</name>
<proteinExistence type="predicted"/>
<feature type="compositionally biased region" description="Basic and acidic residues" evidence="1">
    <location>
        <begin position="69"/>
        <end position="79"/>
    </location>
</feature>
<sequence>SGPVQSDPSESGVTTHPGPDPPVPAQRIIRRGSAGRIDASFRSQSASRLWSLSQPDDGERGGPAAHSLTEGRRDGATQRRERRGQRRYGGLLVPVKVEALYIL</sequence>
<feature type="compositionally biased region" description="Polar residues" evidence="1">
    <location>
        <begin position="41"/>
        <end position="54"/>
    </location>
</feature>
<feature type="non-terminal residue" evidence="2">
    <location>
        <position position="1"/>
    </location>
</feature>
<accession>A0A0S7EJV0</accession>
<gene>
    <name evidence="2" type="primary">PPUP8913</name>
</gene>
<protein>
    <submittedName>
        <fullName evidence="2">PPUP8913</fullName>
    </submittedName>
</protein>
<evidence type="ECO:0000313" key="2">
    <source>
        <dbReference type="EMBL" id="JAO05446.1"/>
    </source>
</evidence>
<organism evidence="2">
    <name type="scientific">Poeciliopsis prolifica</name>
    <name type="common">blackstripe livebearer</name>
    <dbReference type="NCBI Taxonomy" id="188132"/>
    <lineage>
        <taxon>Eukaryota</taxon>
        <taxon>Metazoa</taxon>
        <taxon>Chordata</taxon>
        <taxon>Craniata</taxon>
        <taxon>Vertebrata</taxon>
        <taxon>Euteleostomi</taxon>
        <taxon>Actinopterygii</taxon>
        <taxon>Neopterygii</taxon>
        <taxon>Teleostei</taxon>
        <taxon>Neoteleostei</taxon>
        <taxon>Acanthomorphata</taxon>
        <taxon>Ovalentaria</taxon>
        <taxon>Atherinomorphae</taxon>
        <taxon>Cyprinodontiformes</taxon>
        <taxon>Poeciliidae</taxon>
        <taxon>Poeciliinae</taxon>
        <taxon>Poeciliopsis</taxon>
    </lineage>
</organism>